<dbReference type="Proteomes" id="UP000006253">
    <property type="component" value="Unassembled WGS sequence"/>
</dbReference>
<dbReference type="EMBL" id="AHMY02000013">
    <property type="protein sequence ID" value="EKO17118.1"/>
    <property type="molecule type" value="Genomic_DNA"/>
</dbReference>
<dbReference type="RefSeq" id="WP_004756484.1">
    <property type="nucleotide sequence ID" value="NZ_AHMY02000013.1"/>
</dbReference>
<organism evidence="1 2">
    <name type="scientific">Leptospira kirschneri str. H1</name>
    <dbReference type="NCBI Taxonomy" id="1049966"/>
    <lineage>
        <taxon>Bacteria</taxon>
        <taxon>Pseudomonadati</taxon>
        <taxon>Spirochaetota</taxon>
        <taxon>Spirochaetia</taxon>
        <taxon>Leptospirales</taxon>
        <taxon>Leptospiraceae</taxon>
        <taxon>Leptospira</taxon>
    </lineage>
</organism>
<sequence>MNHFRSSIQYGISILCFVKIYDSNVENNSQNEQSILQKYGNSHKITSIQNCWLLKEILHSKL</sequence>
<comment type="caution">
    <text evidence="1">The sequence shown here is derived from an EMBL/GenBank/DDBJ whole genome shotgun (WGS) entry which is preliminary data.</text>
</comment>
<accession>A0A0E2BIL0</accession>
<evidence type="ECO:0000313" key="2">
    <source>
        <dbReference type="Proteomes" id="UP000006253"/>
    </source>
</evidence>
<dbReference type="AlphaFoldDB" id="A0A0E2BIL0"/>
<protein>
    <submittedName>
        <fullName evidence="1">Uncharacterized protein</fullName>
    </submittedName>
</protein>
<proteinExistence type="predicted"/>
<gene>
    <name evidence="1" type="ORF">LEP1GSC081_4354</name>
</gene>
<evidence type="ECO:0000313" key="1">
    <source>
        <dbReference type="EMBL" id="EKO17118.1"/>
    </source>
</evidence>
<name>A0A0E2BIL0_9LEPT</name>
<dbReference type="GeneID" id="71692223"/>
<reference evidence="1 2" key="1">
    <citation type="submission" date="2012-10" db="EMBL/GenBank/DDBJ databases">
        <authorList>
            <person name="Harkins D.M."/>
            <person name="Durkin A.S."/>
            <person name="Brinkac L.M."/>
            <person name="Selengut J.D."/>
            <person name="Sanka R."/>
            <person name="DePew J."/>
            <person name="Purushe J."/>
            <person name="Peacock S.J."/>
            <person name="Thaipadungpanit J."/>
            <person name="Wuthiekanun V.W."/>
            <person name="Day N.P."/>
            <person name="Vinetz J.M."/>
            <person name="Sutton G.G."/>
            <person name="Nelson W.C."/>
            <person name="Fouts D.E."/>
        </authorList>
    </citation>
    <scope>NUCLEOTIDE SEQUENCE [LARGE SCALE GENOMIC DNA]</scope>
    <source>
        <strain evidence="1 2">H1</strain>
    </source>
</reference>